<keyword evidence="3 7" id="KW-0812">Transmembrane</keyword>
<dbReference type="InterPro" id="IPR003838">
    <property type="entry name" value="ABC3_permease_C"/>
</dbReference>
<dbReference type="AlphaFoldDB" id="A0A1I4WS98"/>
<feature type="transmembrane region" description="Helical" evidence="7">
    <location>
        <begin position="23"/>
        <end position="50"/>
    </location>
</feature>
<evidence type="ECO:0000259" key="8">
    <source>
        <dbReference type="Pfam" id="PF02687"/>
    </source>
</evidence>
<organism evidence="10 11">
    <name type="scientific">Dokdonella immobilis</name>
    <dbReference type="NCBI Taxonomy" id="578942"/>
    <lineage>
        <taxon>Bacteria</taxon>
        <taxon>Pseudomonadati</taxon>
        <taxon>Pseudomonadota</taxon>
        <taxon>Gammaproteobacteria</taxon>
        <taxon>Lysobacterales</taxon>
        <taxon>Rhodanobacteraceae</taxon>
        <taxon>Dokdonella</taxon>
    </lineage>
</organism>
<dbReference type="InterPro" id="IPR050250">
    <property type="entry name" value="Macrolide_Exporter_MacB"/>
</dbReference>
<dbReference type="InterPro" id="IPR017800">
    <property type="entry name" value="ADOP"/>
</dbReference>
<evidence type="ECO:0000256" key="2">
    <source>
        <dbReference type="ARBA" id="ARBA00022475"/>
    </source>
</evidence>
<dbReference type="EMBL" id="FOVF01000006">
    <property type="protein sequence ID" value="SFN16704.1"/>
    <property type="molecule type" value="Genomic_DNA"/>
</dbReference>
<dbReference type="Proteomes" id="UP000198575">
    <property type="component" value="Unassembled WGS sequence"/>
</dbReference>
<evidence type="ECO:0000256" key="1">
    <source>
        <dbReference type="ARBA" id="ARBA00004651"/>
    </source>
</evidence>
<feature type="domain" description="MacB-like periplasmic core" evidence="9">
    <location>
        <begin position="29"/>
        <end position="236"/>
    </location>
</feature>
<feature type="transmembrane region" description="Helical" evidence="7">
    <location>
        <begin position="277"/>
        <end position="300"/>
    </location>
</feature>
<evidence type="ECO:0000256" key="5">
    <source>
        <dbReference type="ARBA" id="ARBA00023136"/>
    </source>
</evidence>
<gene>
    <name evidence="10" type="ORF">SAMN05216289_10619</name>
</gene>
<feature type="domain" description="MacB-like periplasmic core" evidence="9">
    <location>
        <begin position="421"/>
        <end position="635"/>
    </location>
</feature>
<feature type="transmembrane region" description="Helical" evidence="7">
    <location>
        <begin position="775"/>
        <end position="794"/>
    </location>
</feature>
<evidence type="ECO:0000256" key="3">
    <source>
        <dbReference type="ARBA" id="ARBA00022692"/>
    </source>
</evidence>
<feature type="transmembrane region" description="Helical" evidence="7">
    <location>
        <begin position="732"/>
        <end position="755"/>
    </location>
</feature>
<keyword evidence="11" id="KW-1185">Reference proteome</keyword>
<feature type="transmembrane region" description="Helical" evidence="7">
    <location>
        <begin position="374"/>
        <end position="396"/>
    </location>
</feature>
<dbReference type="InterPro" id="IPR025857">
    <property type="entry name" value="MacB_PCD"/>
</dbReference>
<sequence>MAFGSAIGELVHATRRLRGAPGFTITVVGVLGLAIGALVSLFCVVNTVLLDPLPYAQPERLVYVAGSAPGSELPAEFGVAPEFYVQYHEQSRQLEDMALYDTGTSTLRTADRVERIRMGFTTFSLFSTLGAQPILGRLPVAADESRVVVLSHSLWSAWFGRDTGVLGRTVKASGKDRTVIGVMGPQFRFPSDDTMLWIPGTVEARDIDKPGDFGEGLVARMAPGATREGVARELTTLALRLPERFGGSPSYARTIEKHQAIVRPLDQQLLGAAARPLWILLAAAAIVLLIACANVANLMLVRVEGRHREMAMRRALGATRVELIRTQVAEILVVALAAGVLALALAAAALPAFLRAVPAGVPRLDEVGLDASSVLFTLAAAILAAVLCGILPAWRGSSPNLARLREGGRGMTRRSHWLRDGLVIAQTALALVLLIGSGLLVRSAYGLWHTDPGYDTEDVFTFQFAPDRPGLKTANDYARFDLAFLDRLAALPGVQSVGLVENVPLNEGTATMRVRSEGAERNGGDGVLLNYTFTAGDYFRTMRITLLEGRAFTADDHDQARGNVILSRGAADRLWPGQDALGRRIQREGQTAWETVVGVVDDVMQDSFRDSPQPLVYFPLADTTADGGRFVSSPAYVLRTARAETIAPEVRALVREVAPEAPMYRAFTLAGLSRDSMAELSFTLLTLGITAALSLLLGAIGLYGVLSYIVGERSREIGVRMALGARAAQVRRLVVVQGARVVGMGVGVGVIAALLFTRTLGSLLFGVQPVDPTTFALMGLTMIGVGWLASYLPARQASRLDPVESLRKE</sequence>
<dbReference type="Pfam" id="PF12704">
    <property type="entry name" value="MacB_PCD"/>
    <property type="match status" value="2"/>
</dbReference>
<evidence type="ECO:0000256" key="4">
    <source>
        <dbReference type="ARBA" id="ARBA00022989"/>
    </source>
</evidence>
<dbReference type="GO" id="GO:0022857">
    <property type="term" value="F:transmembrane transporter activity"/>
    <property type="evidence" value="ECO:0007669"/>
    <property type="project" value="TreeGrafter"/>
</dbReference>
<evidence type="ECO:0000259" key="9">
    <source>
        <dbReference type="Pfam" id="PF12704"/>
    </source>
</evidence>
<accession>A0A1I4WS98</accession>
<protein>
    <submittedName>
        <fullName evidence="10">Duplicated orphan permease</fullName>
    </submittedName>
</protein>
<dbReference type="GO" id="GO:0005886">
    <property type="term" value="C:plasma membrane"/>
    <property type="evidence" value="ECO:0007669"/>
    <property type="project" value="UniProtKB-SubCell"/>
</dbReference>
<dbReference type="STRING" id="578942.SAMN05216289_10619"/>
<evidence type="ECO:0000313" key="11">
    <source>
        <dbReference type="Proteomes" id="UP000198575"/>
    </source>
</evidence>
<reference evidence="10 11" key="1">
    <citation type="submission" date="2016-10" db="EMBL/GenBank/DDBJ databases">
        <authorList>
            <person name="de Groot N.N."/>
        </authorList>
    </citation>
    <scope>NUCLEOTIDE SEQUENCE [LARGE SCALE GENOMIC DNA]</scope>
    <source>
        <strain evidence="10 11">CGMCC 1.7659</strain>
    </source>
</reference>
<dbReference type="RefSeq" id="WP_092406074.1">
    <property type="nucleotide sequence ID" value="NZ_FOVF01000006.1"/>
</dbReference>
<feature type="domain" description="ABC3 transporter permease C-terminal" evidence="8">
    <location>
        <begin position="689"/>
        <end position="802"/>
    </location>
</feature>
<evidence type="ECO:0000256" key="7">
    <source>
        <dbReference type="SAM" id="Phobius"/>
    </source>
</evidence>
<keyword evidence="2" id="KW-1003">Cell membrane</keyword>
<comment type="similarity">
    <text evidence="6">Belongs to the ABC-4 integral membrane protein family.</text>
</comment>
<name>A0A1I4WS98_9GAMM</name>
<dbReference type="PANTHER" id="PTHR30572">
    <property type="entry name" value="MEMBRANE COMPONENT OF TRANSPORTER-RELATED"/>
    <property type="match status" value="1"/>
</dbReference>
<keyword evidence="5 7" id="KW-0472">Membrane</keyword>
<evidence type="ECO:0000313" key="10">
    <source>
        <dbReference type="EMBL" id="SFN16704.1"/>
    </source>
</evidence>
<feature type="transmembrane region" description="Helical" evidence="7">
    <location>
        <begin position="682"/>
        <end position="711"/>
    </location>
</feature>
<comment type="subcellular location">
    <subcellularLocation>
        <location evidence="1">Cell membrane</location>
        <topology evidence="1">Multi-pass membrane protein</topology>
    </subcellularLocation>
</comment>
<feature type="transmembrane region" description="Helical" evidence="7">
    <location>
        <begin position="331"/>
        <end position="354"/>
    </location>
</feature>
<dbReference type="Pfam" id="PF02687">
    <property type="entry name" value="FtsX"/>
    <property type="match status" value="2"/>
</dbReference>
<keyword evidence="4 7" id="KW-1133">Transmembrane helix</keyword>
<proteinExistence type="inferred from homology"/>
<feature type="domain" description="ABC3 transporter permease C-terminal" evidence="8">
    <location>
        <begin position="283"/>
        <end position="398"/>
    </location>
</feature>
<evidence type="ECO:0000256" key="6">
    <source>
        <dbReference type="ARBA" id="ARBA00038076"/>
    </source>
</evidence>
<dbReference type="PANTHER" id="PTHR30572:SF4">
    <property type="entry name" value="ABC TRANSPORTER PERMEASE YTRF"/>
    <property type="match status" value="1"/>
</dbReference>
<feature type="transmembrane region" description="Helical" evidence="7">
    <location>
        <begin position="417"/>
        <end position="441"/>
    </location>
</feature>
<dbReference type="OrthoDB" id="5932075at2"/>
<dbReference type="NCBIfam" id="TIGR03434">
    <property type="entry name" value="ADOP"/>
    <property type="match status" value="1"/>
</dbReference>